<dbReference type="Proteomes" id="UP001225316">
    <property type="component" value="Unassembled WGS sequence"/>
</dbReference>
<feature type="domain" description="BD-FAE-like" evidence="3">
    <location>
        <begin position="19"/>
        <end position="227"/>
    </location>
</feature>
<dbReference type="GO" id="GO:0016787">
    <property type="term" value="F:hydrolase activity"/>
    <property type="evidence" value="ECO:0007669"/>
    <property type="project" value="UniProtKB-KW"/>
</dbReference>
<dbReference type="InterPro" id="IPR050300">
    <property type="entry name" value="GDXG_lipolytic_enzyme"/>
</dbReference>
<comment type="caution">
    <text evidence="4">The sequence shown here is derived from an EMBL/GenBank/DDBJ whole genome shotgun (WGS) entry which is preliminary data.</text>
</comment>
<dbReference type="EMBL" id="JARXHW010000052">
    <property type="protein sequence ID" value="MDQ8209109.1"/>
    <property type="molecule type" value="Genomic_DNA"/>
</dbReference>
<dbReference type="PANTHER" id="PTHR48081:SF13">
    <property type="entry name" value="ALPHA_BETA HYDROLASE"/>
    <property type="match status" value="1"/>
</dbReference>
<organism evidence="4 5">
    <name type="scientific">Thalassobacterium maritimum</name>
    <dbReference type="NCBI Taxonomy" id="3041265"/>
    <lineage>
        <taxon>Bacteria</taxon>
        <taxon>Pseudomonadati</taxon>
        <taxon>Verrucomicrobiota</taxon>
        <taxon>Opitutia</taxon>
        <taxon>Puniceicoccales</taxon>
        <taxon>Coraliomargaritaceae</taxon>
        <taxon>Thalassobacterium</taxon>
    </lineage>
</organism>
<dbReference type="PROSITE" id="PS01173">
    <property type="entry name" value="LIPASE_GDXG_HIS"/>
    <property type="match status" value="1"/>
</dbReference>
<keyword evidence="5" id="KW-1185">Reference proteome</keyword>
<sequence length="267" mass="29970">MIEELKEISYLGEERAERMDAYLPQGHESACPAVLLIHGGGWRLSDKAAAREVSISRDLAKAGYAVFSINYLLNITEAHSEGPRKLTRLAWPTNFYDCKTALRFIRKFADRYRVDPTRIAVMGSSAGAHLAMLLASTSFHEKFNQQGLYLEQSNAVACVVNLYGDYDVRGRAVSPFAGETKEQTQTNEREASPITWIDSAMPPMLIAHGAKDVTVSVERSRLLVQHLDHLDLDYLYLELSKDGHSFDLHPCTFDLEAPVLSFLDQYL</sequence>
<dbReference type="Pfam" id="PF20434">
    <property type="entry name" value="BD-FAE"/>
    <property type="match status" value="1"/>
</dbReference>
<dbReference type="PANTHER" id="PTHR48081">
    <property type="entry name" value="AB HYDROLASE SUPERFAMILY PROTEIN C4A8.06C"/>
    <property type="match status" value="1"/>
</dbReference>
<evidence type="ECO:0000313" key="5">
    <source>
        <dbReference type="Proteomes" id="UP001225316"/>
    </source>
</evidence>
<dbReference type="InterPro" id="IPR049492">
    <property type="entry name" value="BD-FAE-like_dom"/>
</dbReference>
<dbReference type="SUPFAM" id="SSF53474">
    <property type="entry name" value="alpha/beta-Hydrolases"/>
    <property type="match status" value="1"/>
</dbReference>
<evidence type="ECO:0000259" key="3">
    <source>
        <dbReference type="Pfam" id="PF20434"/>
    </source>
</evidence>
<accession>A0ABU1B0Q0</accession>
<evidence type="ECO:0000256" key="2">
    <source>
        <dbReference type="ARBA" id="ARBA00022801"/>
    </source>
</evidence>
<reference evidence="4 5" key="1">
    <citation type="submission" date="2023-04" db="EMBL/GenBank/DDBJ databases">
        <title>A novel bacteria isolated from coastal sediment.</title>
        <authorList>
            <person name="Liu X.-J."/>
            <person name="Du Z.-J."/>
        </authorList>
    </citation>
    <scope>NUCLEOTIDE SEQUENCE [LARGE SCALE GENOMIC DNA]</scope>
    <source>
        <strain evidence="4 5">SDUM461003</strain>
    </source>
</reference>
<dbReference type="Gene3D" id="3.40.50.1820">
    <property type="entry name" value="alpha/beta hydrolase"/>
    <property type="match status" value="1"/>
</dbReference>
<evidence type="ECO:0000256" key="1">
    <source>
        <dbReference type="ARBA" id="ARBA00010515"/>
    </source>
</evidence>
<proteinExistence type="inferred from homology"/>
<dbReference type="RefSeq" id="WP_308951910.1">
    <property type="nucleotide sequence ID" value="NZ_JARXHW010000052.1"/>
</dbReference>
<keyword evidence="2 4" id="KW-0378">Hydrolase</keyword>
<comment type="similarity">
    <text evidence="1">Belongs to the 'GDXG' lipolytic enzyme family.</text>
</comment>
<protein>
    <submittedName>
        <fullName evidence="4">Alpha/beta hydrolase</fullName>
    </submittedName>
</protein>
<name>A0ABU1B0Q0_9BACT</name>
<evidence type="ECO:0000313" key="4">
    <source>
        <dbReference type="EMBL" id="MDQ8209109.1"/>
    </source>
</evidence>
<gene>
    <name evidence="4" type="ORF">QEH52_16405</name>
</gene>
<dbReference type="InterPro" id="IPR029058">
    <property type="entry name" value="AB_hydrolase_fold"/>
</dbReference>
<dbReference type="InterPro" id="IPR002168">
    <property type="entry name" value="Lipase_GDXG_HIS_AS"/>
</dbReference>